<name>L0K646_9EURY</name>
<evidence type="ECO:0000313" key="2">
    <source>
        <dbReference type="Proteomes" id="UP000010878"/>
    </source>
</evidence>
<organism evidence="1 2">
    <name type="scientific">Natronococcus occultus SP4</name>
    <dbReference type="NCBI Taxonomy" id="694430"/>
    <lineage>
        <taxon>Archaea</taxon>
        <taxon>Methanobacteriati</taxon>
        <taxon>Methanobacteriota</taxon>
        <taxon>Stenosarchaea group</taxon>
        <taxon>Halobacteria</taxon>
        <taxon>Halobacteriales</taxon>
        <taxon>Natrialbaceae</taxon>
        <taxon>Natronococcus</taxon>
    </lineage>
</organism>
<dbReference type="AlphaFoldDB" id="L0K646"/>
<accession>L0K646</accession>
<keyword evidence="1" id="KW-0614">Plasmid</keyword>
<dbReference type="HOGENOM" id="CLU_3338557_0_0_2"/>
<keyword evidence="2" id="KW-1185">Reference proteome</keyword>
<geneLocation type="plasmid" evidence="1">
    <name>2</name>
</geneLocation>
<reference evidence="1 2" key="1">
    <citation type="submission" date="2012-11" db="EMBL/GenBank/DDBJ databases">
        <title>FINISHED of Natronococcus occultus SP4, DSM 3396.</title>
        <authorList>
            <consortium name="DOE Joint Genome Institute"/>
            <person name="Eisen J."/>
            <person name="Huntemann M."/>
            <person name="Wei C.-L."/>
            <person name="Han J."/>
            <person name="Detter J.C."/>
            <person name="Han C."/>
            <person name="Tapia R."/>
            <person name="Chen A."/>
            <person name="Kyrpides N."/>
            <person name="Mavromatis K."/>
            <person name="Markowitz V."/>
            <person name="Szeto E."/>
            <person name="Ivanova N."/>
            <person name="Mikhailova N."/>
            <person name="Ovchinnikova G."/>
            <person name="Pagani I."/>
            <person name="Pati A."/>
            <person name="Goodwin L."/>
            <person name="Nordberg H.P."/>
            <person name="Cantor M.N."/>
            <person name="Hua S.X."/>
            <person name="Woyke T."/>
            <person name="Eisen J."/>
            <person name="Klenk H.-P."/>
            <person name="Klenk H.-P."/>
        </authorList>
    </citation>
    <scope>NUCLEOTIDE SEQUENCE [LARGE SCALE GENOMIC DNA]</scope>
    <source>
        <strain evidence="1 2">SP4</strain>
        <plasmid evidence="2">Plasmid 2</plasmid>
    </source>
</reference>
<protein>
    <submittedName>
        <fullName evidence="1">Uncharacterized protein</fullName>
    </submittedName>
</protein>
<proteinExistence type="predicted"/>
<gene>
    <name evidence="1" type="ORF">Natoc_4113</name>
</gene>
<dbReference type="EMBL" id="CP003931">
    <property type="protein sequence ID" value="AGB39824.1"/>
    <property type="molecule type" value="Genomic_DNA"/>
</dbReference>
<dbReference type="Proteomes" id="UP000010878">
    <property type="component" value="Plasmid 2"/>
</dbReference>
<sequence>MTYHIERLQENHGWCRRFTRNRGFSEFRYMEMRMEHW</sequence>
<dbReference type="KEGG" id="nou:Natoc_4113"/>
<evidence type="ECO:0000313" key="1">
    <source>
        <dbReference type="EMBL" id="AGB39824.1"/>
    </source>
</evidence>